<dbReference type="SMART" id="SM00906">
    <property type="entry name" value="Fungal_trans"/>
    <property type="match status" value="1"/>
</dbReference>
<dbReference type="eggNOG" id="ENOG502QRPQ">
    <property type="taxonomic scope" value="Eukaryota"/>
</dbReference>
<evidence type="ECO:0000256" key="2">
    <source>
        <dbReference type="ARBA" id="ARBA00022833"/>
    </source>
</evidence>
<accession>G8C1K2</accession>
<evidence type="ECO:0000256" key="8">
    <source>
        <dbReference type="SAM" id="MobiDB-lite"/>
    </source>
</evidence>
<keyword evidence="1" id="KW-0479">Metal-binding</keyword>
<name>G8C1K2_TETPH</name>
<feature type="compositionally biased region" description="Low complexity" evidence="8">
    <location>
        <begin position="33"/>
        <end position="46"/>
    </location>
</feature>
<dbReference type="InterPro" id="IPR001138">
    <property type="entry name" value="Zn2Cys6_DnaBD"/>
</dbReference>
<evidence type="ECO:0000256" key="3">
    <source>
        <dbReference type="ARBA" id="ARBA00023015"/>
    </source>
</evidence>
<dbReference type="FunFam" id="4.10.240.10:FF:000014">
    <property type="entry name" value="HAP1p Zinc finger transcription factor"/>
    <property type="match status" value="1"/>
</dbReference>
<dbReference type="SMART" id="SM00066">
    <property type="entry name" value="GAL4"/>
    <property type="match status" value="1"/>
</dbReference>
<keyword evidence="7" id="KW-0175">Coiled coil</keyword>
<dbReference type="GeneID" id="11530594"/>
<dbReference type="STRING" id="1071381.G8C1K2"/>
<dbReference type="GO" id="GO:0045892">
    <property type="term" value="P:negative regulation of DNA-templated transcription"/>
    <property type="evidence" value="ECO:0007669"/>
    <property type="project" value="UniProtKB-ARBA"/>
</dbReference>
<dbReference type="Pfam" id="PF00172">
    <property type="entry name" value="Zn_clus"/>
    <property type="match status" value="1"/>
</dbReference>
<proteinExistence type="predicted"/>
<dbReference type="GO" id="GO:0005634">
    <property type="term" value="C:nucleus"/>
    <property type="evidence" value="ECO:0007669"/>
    <property type="project" value="TreeGrafter"/>
</dbReference>
<dbReference type="InterPro" id="IPR051430">
    <property type="entry name" value="Fungal_TF_Env_Response"/>
</dbReference>
<dbReference type="GO" id="GO:0006351">
    <property type="term" value="P:DNA-templated transcription"/>
    <property type="evidence" value="ECO:0007669"/>
    <property type="project" value="InterPro"/>
</dbReference>
<dbReference type="Gene3D" id="1.20.5.170">
    <property type="match status" value="1"/>
</dbReference>
<dbReference type="PROSITE" id="PS50048">
    <property type="entry name" value="ZN2_CY6_FUNGAL_2"/>
    <property type="match status" value="1"/>
</dbReference>
<dbReference type="InterPro" id="IPR036864">
    <property type="entry name" value="Zn2-C6_fun-type_DNA-bd_sf"/>
</dbReference>
<dbReference type="OrthoDB" id="4159781at2759"/>
<reference evidence="10 11" key="1">
    <citation type="journal article" date="2011" name="Proc. Natl. Acad. Sci. U.S.A.">
        <title>Evolutionary erosion of yeast sex chromosomes by mating-type switching accidents.</title>
        <authorList>
            <person name="Gordon J.L."/>
            <person name="Armisen D."/>
            <person name="Proux-Wera E."/>
            <person name="Oheigeartaigh S.S."/>
            <person name="Byrne K.P."/>
            <person name="Wolfe K.H."/>
        </authorList>
    </citation>
    <scope>NUCLEOTIDE SEQUENCE [LARGE SCALE GENOMIC DNA]</scope>
    <source>
        <strain evidence="11">ATCC 24235 / CBS 4417 / NBRC 1672 / NRRL Y-8282 / UCD 70-5</strain>
    </source>
</reference>
<dbReference type="HOGENOM" id="CLU_004380_0_0_1"/>
<dbReference type="RefSeq" id="XP_003688464.1">
    <property type="nucleotide sequence ID" value="XM_003688416.1"/>
</dbReference>
<dbReference type="GO" id="GO:0000978">
    <property type="term" value="F:RNA polymerase II cis-regulatory region sequence-specific DNA binding"/>
    <property type="evidence" value="ECO:0007669"/>
    <property type="project" value="TreeGrafter"/>
</dbReference>
<dbReference type="PANTHER" id="PTHR31944:SF131">
    <property type="entry name" value="HEME-RESPONSIVE ZINC FINGER TRANSCRIPTION FACTOR HAP1"/>
    <property type="match status" value="1"/>
</dbReference>
<dbReference type="GO" id="GO:0071456">
    <property type="term" value="P:cellular response to hypoxia"/>
    <property type="evidence" value="ECO:0007669"/>
    <property type="project" value="UniProtKB-ARBA"/>
</dbReference>
<keyword evidence="11" id="KW-1185">Reference proteome</keyword>
<dbReference type="CDD" id="cd12148">
    <property type="entry name" value="fungal_TF_MHR"/>
    <property type="match status" value="1"/>
</dbReference>
<dbReference type="GO" id="GO:0008270">
    <property type="term" value="F:zinc ion binding"/>
    <property type="evidence" value="ECO:0007669"/>
    <property type="project" value="InterPro"/>
</dbReference>
<dbReference type="SUPFAM" id="SSF57959">
    <property type="entry name" value="Leucine zipper domain"/>
    <property type="match status" value="1"/>
</dbReference>
<dbReference type="GO" id="GO:0001228">
    <property type="term" value="F:DNA-binding transcription activator activity, RNA polymerase II-specific"/>
    <property type="evidence" value="ECO:0007669"/>
    <property type="project" value="UniProtKB-ARBA"/>
</dbReference>
<evidence type="ECO:0000256" key="6">
    <source>
        <dbReference type="ARBA" id="ARBA00023242"/>
    </source>
</evidence>
<protein>
    <recommendedName>
        <fullName evidence="9">Zn(2)-C6 fungal-type domain-containing protein</fullName>
    </recommendedName>
</protein>
<sequence length="1372" mass="154101">MENNFMNESINKNNHSSIKNCTLKMRTEPENLSTNEVNSSNQSSENTENHSEEMNLTQNSSPSTDDTKPKMKRKRNRIPLSCTICRKRKVKCDKTRPHCDPCSKTGVAHLCHYMEQTWAEEAEKELSKENELQQLKERVKSLEKTIVKLRNQHEMINDNMDNDNIKDKEITVKRESLHIPSIAMTDGKMNKVTFKNDALLFKTSESVSKGQLSLSATNSNSKYANDELDLTRNFDMLHIKSTGTVHLGATHWLAIMKGDPYLKLLWGHIFSMREKLNEWYLKKNSAMIKNNNNLKSLQPLGRCPVINSEQKKLSLEDSSPNTNCNTEINASSNLNRTKILDITSTSKNRSLNSTKAPNKCPIDHTKYQELAITSKVNNQPITSASIQKSEEEKIPIIQMTSPKIIKNIPLESTNPLPSFHSLASKFPIVHDANNNINSSEVGKKKRKLNISDDASLNDSSIHMLSKDLTIKKVCDLLPPIDIIELYLNYFFNHIYPFIPILDESTFRDNTKIILGVCPVNNEKDTITNKISRVTKLKITKQADYCILGILLIILRITWLSLPSNSSKINLGDNDKVTTASKKASTGTNSQEKDECLLMKHEIKKEAINLVGKRLIRFDELSSISNNNVSLVTIQFAIFLKLYLMCCPNEANDLSISPISNTGNSQDNESHQVLLSSIIQMCLSCGLHRDPDNFPQLNSVTSNDSTLSTFSTDPTSLSNNQQSQTERFKHTWRKTWYYVVSLDVDQSLSLGIPRLLRNLNDFSDTKLPSASKLDYVSDIKELVIVKNYTLFFQIDLVIISVLNHILNISIAKKVKKHQLDSLIMSLKELTEGSKSIFAVISNLHDENLLNKSEGVIDNMNIDKNYGLSTMDELIYNNGIKSTKYDSDKYLENGHITATKALFFSKHMLIRMLLYIVSYILFTYYEPLGNENPETTIIAKEYAQKTLNYAMDGYKNCLLFFEKTGSSGCCNSIFNFMGVVLAPRCLDIGNRAIQFMICLIMRSKCGPLSGMGESTVLSTSGTNSNDDDTQNKVKEFKRTSLSVAKSFPNAELDINGNLTDILTSKMIVFHKLASQLSSKYPYANRNVKSTAFFLSLLAPETLKNEISKTSRDISKISGILKNVPSLLLSGDKDSLQRCPVYQDALGFVDNKPGKVSSLLNPSQTIQKSYSAGRYELPPLKSYMPVTYSNESSPQSTLDPEIKRRKIDAEATEFITNSINNISLPVLPSYQPNSNSSIGYQNANRNTDTVNQSMTMDSNPQINGFNSGIEFLDNMDQATSSSVNMENNPPNQNTVTQFAPDFEEFIAENSNFNGMVLNPNSLVEVFGMNLEDPAIPGNLGSTDFLPIDNIGFEGIADLDNSDFWSNADRNTMSYL</sequence>
<keyword evidence="4" id="KW-0238">DNA-binding</keyword>
<evidence type="ECO:0000313" key="10">
    <source>
        <dbReference type="EMBL" id="CCE66030.1"/>
    </source>
</evidence>
<evidence type="ECO:0000256" key="4">
    <source>
        <dbReference type="ARBA" id="ARBA00023125"/>
    </source>
</evidence>
<evidence type="ECO:0000313" key="11">
    <source>
        <dbReference type="Proteomes" id="UP000005666"/>
    </source>
</evidence>
<dbReference type="SUPFAM" id="SSF57701">
    <property type="entry name" value="Zn2/Cys6 DNA-binding domain"/>
    <property type="match status" value="1"/>
</dbReference>
<keyword evidence="6" id="KW-0539">Nucleus</keyword>
<dbReference type="InterPro" id="IPR007219">
    <property type="entry name" value="XnlR_reg_dom"/>
</dbReference>
<keyword evidence="3" id="KW-0805">Transcription regulation</keyword>
<feature type="domain" description="Zn(2)-C6 fungal-type" evidence="9">
    <location>
        <begin position="81"/>
        <end position="113"/>
    </location>
</feature>
<keyword evidence="5" id="KW-0804">Transcription</keyword>
<dbReference type="OMA" id="FRKRHLW"/>
<dbReference type="Proteomes" id="UP000005666">
    <property type="component" value="Chromosome 15"/>
</dbReference>
<dbReference type="PANTHER" id="PTHR31944">
    <property type="entry name" value="HEME-RESPONSIVE ZINC FINGER TRANSCRIPTION FACTOR HAP1"/>
    <property type="match status" value="1"/>
</dbReference>
<keyword evidence="2" id="KW-0862">Zinc</keyword>
<dbReference type="SMR" id="G8C1K2"/>
<evidence type="ECO:0000259" key="9">
    <source>
        <dbReference type="PROSITE" id="PS50048"/>
    </source>
</evidence>
<dbReference type="InterPro" id="IPR046347">
    <property type="entry name" value="bZIP_sf"/>
</dbReference>
<dbReference type="EMBL" id="HE612870">
    <property type="protein sequence ID" value="CCE66030.1"/>
    <property type="molecule type" value="Genomic_DNA"/>
</dbReference>
<evidence type="ECO:0000256" key="7">
    <source>
        <dbReference type="SAM" id="Coils"/>
    </source>
</evidence>
<evidence type="ECO:0000256" key="1">
    <source>
        <dbReference type="ARBA" id="ARBA00022723"/>
    </source>
</evidence>
<dbReference type="KEGG" id="tpf:TPHA_0O00600"/>
<dbReference type="Gene3D" id="4.10.240.10">
    <property type="entry name" value="Zn(2)-C6 fungal-type DNA-binding domain"/>
    <property type="match status" value="1"/>
</dbReference>
<evidence type="ECO:0000256" key="5">
    <source>
        <dbReference type="ARBA" id="ARBA00023163"/>
    </source>
</evidence>
<gene>
    <name evidence="10" type="primary">TPHA0O00600</name>
    <name evidence="10" type="ordered locus">TPHA_0O00600</name>
</gene>
<dbReference type="CDD" id="cd00067">
    <property type="entry name" value="GAL4"/>
    <property type="match status" value="1"/>
</dbReference>
<dbReference type="PROSITE" id="PS00463">
    <property type="entry name" value="ZN2_CY6_FUNGAL_1"/>
    <property type="match status" value="1"/>
</dbReference>
<feature type="coiled-coil region" evidence="7">
    <location>
        <begin position="119"/>
        <end position="159"/>
    </location>
</feature>
<feature type="region of interest" description="Disordered" evidence="8">
    <location>
        <begin position="31"/>
        <end position="75"/>
    </location>
</feature>
<organism evidence="10 11">
    <name type="scientific">Tetrapisispora phaffii (strain ATCC 24235 / CBS 4417 / NBRC 1672 / NRRL Y-8282 / UCD 70-5)</name>
    <name type="common">Yeast</name>
    <name type="synonym">Fabospora phaffii</name>
    <dbReference type="NCBI Taxonomy" id="1071381"/>
    <lineage>
        <taxon>Eukaryota</taxon>
        <taxon>Fungi</taxon>
        <taxon>Dikarya</taxon>
        <taxon>Ascomycota</taxon>
        <taxon>Saccharomycotina</taxon>
        <taxon>Saccharomycetes</taxon>
        <taxon>Saccharomycetales</taxon>
        <taxon>Saccharomycetaceae</taxon>
        <taxon>Tetrapisispora</taxon>
    </lineage>
</organism>
<dbReference type="Pfam" id="PF04082">
    <property type="entry name" value="Fungal_trans"/>
    <property type="match status" value="1"/>
</dbReference>